<organism evidence="2 3">
    <name type="scientific">Blastomyces percursus</name>
    <dbReference type="NCBI Taxonomy" id="1658174"/>
    <lineage>
        <taxon>Eukaryota</taxon>
        <taxon>Fungi</taxon>
        <taxon>Dikarya</taxon>
        <taxon>Ascomycota</taxon>
        <taxon>Pezizomycotina</taxon>
        <taxon>Eurotiomycetes</taxon>
        <taxon>Eurotiomycetidae</taxon>
        <taxon>Onygenales</taxon>
        <taxon>Ajellomycetaceae</taxon>
        <taxon>Blastomyces</taxon>
    </lineage>
</organism>
<dbReference type="OrthoDB" id="26679at2759"/>
<feature type="compositionally biased region" description="Low complexity" evidence="1">
    <location>
        <begin position="24"/>
        <end position="33"/>
    </location>
</feature>
<evidence type="ECO:0000313" key="3">
    <source>
        <dbReference type="Proteomes" id="UP000242791"/>
    </source>
</evidence>
<feature type="region of interest" description="Disordered" evidence="1">
    <location>
        <begin position="63"/>
        <end position="84"/>
    </location>
</feature>
<gene>
    <name evidence="2" type="ORF">ACJ73_03173</name>
</gene>
<dbReference type="Proteomes" id="UP000242791">
    <property type="component" value="Unassembled WGS sequence"/>
</dbReference>
<evidence type="ECO:0000256" key="1">
    <source>
        <dbReference type="SAM" id="MobiDB-lite"/>
    </source>
</evidence>
<keyword evidence="3" id="KW-1185">Reference proteome</keyword>
<sequence length="84" mass="8853">MSASKDSFNHPPSSLSPAGTSPTRSQSRSQSQSHTKGSQSPSTSSYLTYPVSHVVSGLYRRLTEPIPSGSASKKPSLDPMSVSE</sequence>
<proteinExistence type="predicted"/>
<dbReference type="EMBL" id="LGTZ01000371">
    <property type="protein sequence ID" value="OJD25463.1"/>
    <property type="molecule type" value="Genomic_DNA"/>
</dbReference>
<dbReference type="VEuPathDB" id="FungiDB:ACJ73_03173"/>
<protein>
    <submittedName>
        <fullName evidence="2">Uncharacterized protein</fullName>
    </submittedName>
</protein>
<comment type="caution">
    <text evidence="2">The sequence shown here is derived from an EMBL/GenBank/DDBJ whole genome shotgun (WGS) entry which is preliminary data.</text>
</comment>
<feature type="non-terminal residue" evidence="2">
    <location>
        <position position="84"/>
    </location>
</feature>
<feature type="compositionally biased region" description="Polar residues" evidence="1">
    <location>
        <begin position="34"/>
        <end position="47"/>
    </location>
</feature>
<feature type="region of interest" description="Disordered" evidence="1">
    <location>
        <begin position="1"/>
        <end position="48"/>
    </location>
</feature>
<reference evidence="2 3" key="1">
    <citation type="submission" date="2015-08" db="EMBL/GenBank/DDBJ databases">
        <title>Emmonsia species relationships and genome sequence.</title>
        <authorList>
            <person name="Cuomo C.A."/>
            <person name="Schwartz I.S."/>
            <person name="Kenyon C."/>
            <person name="De Hoog G.S."/>
            <person name="Govender N.P."/>
            <person name="Botha A."/>
            <person name="Moreno L."/>
            <person name="De Vries M."/>
            <person name="Munoz J.F."/>
            <person name="Stielow J.B."/>
        </authorList>
    </citation>
    <scope>NUCLEOTIDE SEQUENCE [LARGE SCALE GENOMIC DNA]</scope>
    <source>
        <strain evidence="2 3">EI222</strain>
    </source>
</reference>
<dbReference type="AlphaFoldDB" id="A0A1J9RAB4"/>
<accession>A0A1J9RAB4</accession>
<name>A0A1J9RAB4_9EURO</name>
<feature type="compositionally biased region" description="Polar residues" evidence="1">
    <location>
        <begin position="1"/>
        <end position="23"/>
    </location>
</feature>
<evidence type="ECO:0000313" key="2">
    <source>
        <dbReference type="EMBL" id="OJD25463.1"/>
    </source>
</evidence>